<proteinExistence type="predicted"/>
<accession>A0A8E1WAC0</accession>
<dbReference type="PANTHER" id="PTHR33371">
    <property type="entry name" value="INTERMEMBRANE PHOSPHOLIPID TRANSPORT SYSTEM BINDING PROTEIN MLAD-RELATED"/>
    <property type="match status" value="1"/>
</dbReference>
<evidence type="ECO:0000313" key="1">
    <source>
        <dbReference type="EMBL" id="MBB2506532.1"/>
    </source>
</evidence>
<dbReference type="Proteomes" id="UP000550260">
    <property type="component" value="Unassembled WGS sequence"/>
</dbReference>
<sequence>KGTPAGEIPKDRTRVPVELDKVVDALPPNTLNSLQKTVGNLDATLDDEGRGAIDQLLADAPGTLDPAGDVLHAAQGTRPRQDLTDVVSGLESASSALTKEPGQLDSIVQNLGKVSTVLGDRASDLSHTVSGLPEALDSTNAGLSRLDGTLAKIKDVAGPARPVARELDTALQHADPVLAKARPLVNDLKNLLTDARPVVRDLVPTAQGLTTVLDDVRGPVLDRVNGPIKSTILSPYRGTGPYAGTSGDRPLYQELGYMLSNVDRASSMTDGNGASIAFEPGIGPGSIGGLPISLEQLYSNLMRLGQQQEGR</sequence>
<comment type="caution">
    <text evidence="1">The sequence shown here is derived from an EMBL/GenBank/DDBJ whole genome shotgun (WGS) entry which is preliminary data.</text>
</comment>
<dbReference type="RefSeq" id="WP_183128022.1">
    <property type="nucleotide sequence ID" value="NZ_JACJHR010000231.1"/>
</dbReference>
<dbReference type="PANTHER" id="PTHR33371:SF4">
    <property type="entry name" value="INTERMEMBRANE PHOSPHOLIPID TRANSPORT SYSTEM BINDING PROTEIN MLAD"/>
    <property type="match status" value="1"/>
</dbReference>
<feature type="non-terminal residue" evidence="1">
    <location>
        <position position="1"/>
    </location>
</feature>
<protein>
    <submittedName>
        <fullName evidence="1">Mammalian cell entry protein</fullName>
    </submittedName>
</protein>
<name>A0A8E1WAC0_9PSEU</name>
<reference evidence="1 2" key="1">
    <citation type="submission" date="2020-08" db="EMBL/GenBank/DDBJ databases">
        <title>Amycolatopsis echigonensis JCM 21831.</title>
        <authorList>
            <person name="Tedsree N."/>
            <person name="Kuncharoen N."/>
            <person name="Likhitwitayawuid K."/>
            <person name="Tanasupawat S."/>
        </authorList>
    </citation>
    <scope>NUCLEOTIDE SEQUENCE [LARGE SCALE GENOMIC DNA]</scope>
    <source>
        <strain evidence="1 2">JCM 21831</strain>
    </source>
</reference>
<dbReference type="EMBL" id="JACJHR010000231">
    <property type="protein sequence ID" value="MBB2506532.1"/>
    <property type="molecule type" value="Genomic_DNA"/>
</dbReference>
<evidence type="ECO:0000313" key="2">
    <source>
        <dbReference type="Proteomes" id="UP000550260"/>
    </source>
</evidence>
<dbReference type="InterPro" id="IPR052336">
    <property type="entry name" value="MlaD_Phospholipid_Transporter"/>
</dbReference>
<organism evidence="1 2">
    <name type="scientific">Amycolatopsis echigonensis</name>
    <dbReference type="NCBI Taxonomy" id="2576905"/>
    <lineage>
        <taxon>Bacteria</taxon>
        <taxon>Bacillati</taxon>
        <taxon>Actinomycetota</taxon>
        <taxon>Actinomycetes</taxon>
        <taxon>Pseudonocardiales</taxon>
        <taxon>Pseudonocardiaceae</taxon>
        <taxon>Amycolatopsis</taxon>
    </lineage>
</organism>
<gene>
    <name evidence="1" type="ORF">H5411_46470</name>
</gene>
<dbReference type="AlphaFoldDB" id="A0A8E1WAC0"/>